<dbReference type="Proteomes" id="UP001362999">
    <property type="component" value="Unassembled WGS sequence"/>
</dbReference>
<keyword evidence="2" id="KW-1185">Reference proteome</keyword>
<dbReference type="EMBL" id="JAWWNJ010000093">
    <property type="protein sequence ID" value="KAK6997161.1"/>
    <property type="molecule type" value="Genomic_DNA"/>
</dbReference>
<evidence type="ECO:0000313" key="1">
    <source>
        <dbReference type="EMBL" id="KAK6997161.1"/>
    </source>
</evidence>
<dbReference type="AlphaFoldDB" id="A0AAW0A1I9"/>
<accession>A0AAW0A1I9</accession>
<organism evidence="1 2">
    <name type="scientific">Favolaschia claudopus</name>
    <dbReference type="NCBI Taxonomy" id="2862362"/>
    <lineage>
        <taxon>Eukaryota</taxon>
        <taxon>Fungi</taxon>
        <taxon>Dikarya</taxon>
        <taxon>Basidiomycota</taxon>
        <taxon>Agaricomycotina</taxon>
        <taxon>Agaricomycetes</taxon>
        <taxon>Agaricomycetidae</taxon>
        <taxon>Agaricales</taxon>
        <taxon>Marasmiineae</taxon>
        <taxon>Mycenaceae</taxon>
        <taxon>Favolaschia</taxon>
    </lineage>
</organism>
<comment type="caution">
    <text evidence="1">The sequence shown here is derived from an EMBL/GenBank/DDBJ whole genome shotgun (WGS) entry which is preliminary data.</text>
</comment>
<proteinExistence type="predicted"/>
<protein>
    <submittedName>
        <fullName evidence="1">Uncharacterized protein</fullName>
    </submittedName>
</protein>
<reference evidence="1 2" key="1">
    <citation type="journal article" date="2024" name="J Genomics">
        <title>Draft genome sequencing and assembly of Favolaschia claudopus CIRM-BRFM 2984 isolated from oak limbs.</title>
        <authorList>
            <person name="Navarro D."/>
            <person name="Drula E."/>
            <person name="Chaduli D."/>
            <person name="Cazenave R."/>
            <person name="Ahrendt S."/>
            <person name="Wang J."/>
            <person name="Lipzen A."/>
            <person name="Daum C."/>
            <person name="Barry K."/>
            <person name="Grigoriev I.V."/>
            <person name="Favel A."/>
            <person name="Rosso M.N."/>
            <person name="Martin F."/>
        </authorList>
    </citation>
    <scope>NUCLEOTIDE SEQUENCE [LARGE SCALE GENOMIC DNA]</scope>
    <source>
        <strain evidence="1 2">CIRM-BRFM 2984</strain>
    </source>
</reference>
<name>A0AAW0A1I9_9AGAR</name>
<sequence length="63" mass="7148">RTNTQKLELVLQSIQEQGWTLGSFLYNLFRANDDQGNDVHRTQTHSQMVSIFLAGRANKTVAV</sequence>
<gene>
    <name evidence="1" type="ORF">R3P38DRAFT_2468695</name>
</gene>
<feature type="non-terminal residue" evidence="1">
    <location>
        <position position="63"/>
    </location>
</feature>
<evidence type="ECO:0000313" key="2">
    <source>
        <dbReference type="Proteomes" id="UP001362999"/>
    </source>
</evidence>
<feature type="non-terminal residue" evidence="1">
    <location>
        <position position="1"/>
    </location>
</feature>